<feature type="transmembrane region" description="Helical" evidence="12">
    <location>
        <begin position="387"/>
        <end position="408"/>
    </location>
</feature>
<keyword evidence="14" id="KW-1185">Reference proteome</keyword>
<accession>A0A128EWU1</accession>
<evidence type="ECO:0000256" key="2">
    <source>
        <dbReference type="ARBA" id="ARBA00013489"/>
    </source>
</evidence>
<dbReference type="InterPro" id="IPR050222">
    <property type="entry name" value="MATE_MdtK"/>
</dbReference>
<protein>
    <recommendedName>
        <fullName evidence="2">Multidrug resistance protein NorM</fullName>
    </recommendedName>
    <alternativeName>
        <fullName evidence="11">Multidrug-efflux transporter</fullName>
    </alternativeName>
    <alternativeName>
        <fullName evidence="10">Na(+)/drug antiporter</fullName>
    </alternativeName>
</protein>
<dbReference type="GO" id="GO:0006811">
    <property type="term" value="P:monoatomic ion transport"/>
    <property type="evidence" value="ECO:0007669"/>
    <property type="project" value="UniProtKB-KW"/>
</dbReference>
<dbReference type="NCBIfam" id="TIGR00797">
    <property type="entry name" value="matE"/>
    <property type="match status" value="1"/>
</dbReference>
<evidence type="ECO:0000256" key="8">
    <source>
        <dbReference type="ARBA" id="ARBA00023065"/>
    </source>
</evidence>
<dbReference type="OrthoDB" id="9780160at2"/>
<sequence length="455" mass="48767">MKPYKDILFLAVPIALHSVLFASLGFIDTFMLSALGGDTVAAAGIGSRVLWFVSNVIVGIAGATTIFCAQHWGAKDNKSLSVTVHIGMIHAAIASVLLVSAALVFKDQIAGLMTNDVAIAAMASSYIEISILCVLVTSFSAIWGAGLRAIQKPKIILYLFVFELILNVALNYLLIFGHFGFPALGLEGAAWGTLVARTASTLILFFYVNAFEKILSFTASSFVAAKERTKNVAFVNIALPIIGGEIIWSGGMTAYHTIYGNIDGTALAAMSILAPLEILLGSFSWGCAAAVGVLVGQKIGSNNHQELNAYIRAGLVASVTVGGTIVALLWIGRDLLIGLFHGIEPEVLDAVYLLFPFILASIFLRSVTMTSMSGILKSGGDTKFTMYLDMVAQWFGAIPLMLVLAFWFELPVQYVYAAVLLEETLKLIPVMLRIKNKKWIKTLSQKSTSAEPVPG</sequence>
<dbReference type="AlphaFoldDB" id="A0A128EWU1"/>
<feature type="transmembrane region" description="Helical" evidence="12">
    <location>
        <begin position="49"/>
        <end position="68"/>
    </location>
</feature>
<evidence type="ECO:0000256" key="9">
    <source>
        <dbReference type="ARBA" id="ARBA00023136"/>
    </source>
</evidence>
<evidence type="ECO:0000256" key="10">
    <source>
        <dbReference type="ARBA" id="ARBA00030855"/>
    </source>
</evidence>
<feature type="transmembrane region" description="Helical" evidence="12">
    <location>
        <begin position="351"/>
        <end position="375"/>
    </location>
</feature>
<proteinExistence type="predicted"/>
<feature type="transmembrane region" description="Helical" evidence="12">
    <location>
        <begin position="189"/>
        <end position="211"/>
    </location>
</feature>
<dbReference type="PIRSF" id="PIRSF006603">
    <property type="entry name" value="DinF"/>
    <property type="match status" value="1"/>
</dbReference>
<comment type="subcellular location">
    <subcellularLocation>
        <location evidence="1">Cell inner membrane</location>
        <topology evidence="1">Multi-pass membrane protein</topology>
    </subcellularLocation>
</comment>
<dbReference type="RefSeq" id="WP_062661700.1">
    <property type="nucleotide sequence ID" value="NZ_FIZX01000001.1"/>
</dbReference>
<dbReference type="GO" id="GO:0005886">
    <property type="term" value="C:plasma membrane"/>
    <property type="evidence" value="ECO:0007669"/>
    <property type="project" value="UniProtKB-SubCell"/>
</dbReference>
<keyword evidence="8" id="KW-0406">Ion transport</keyword>
<name>A0A128EWU1_9GAMM</name>
<keyword evidence="7 12" id="KW-1133">Transmembrane helix</keyword>
<organism evidence="13 14">
    <name type="scientific">Grimontia celer</name>
    <dbReference type="NCBI Taxonomy" id="1796497"/>
    <lineage>
        <taxon>Bacteria</taxon>
        <taxon>Pseudomonadati</taxon>
        <taxon>Pseudomonadota</taxon>
        <taxon>Gammaproteobacteria</taxon>
        <taxon>Vibrionales</taxon>
        <taxon>Vibrionaceae</taxon>
        <taxon>Grimontia</taxon>
    </lineage>
</organism>
<feature type="transmembrane region" description="Helical" evidence="12">
    <location>
        <begin position="309"/>
        <end position="331"/>
    </location>
</feature>
<reference evidence="14" key="1">
    <citation type="submission" date="2016-02" db="EMBL/GenBank/DDBJ databases">
        <authorList>
            <person name="Rodrigo-Torres Lidia"/>
            <person name="Arahal R.David."/>
        </authorList>
    </citation>
    <scope>NUCLEOTIDE SEQUENCE [LARGE SCALE GENOMIC DNA]</scope>
    <source>
        <strain evidence="14">CECT 9029</strain>
    </source>
</reference>
<keyword evidence="3" id="KW-0813">Transport</keyword>
<dbReference type="PANTHER" id="PTHR43298:SF2">
    <property type="entry name" value="FMN_FAD EXPORTER YEEO-RELATED"/>
    <property type="match status" value="1"/>
</dbReference>
<keyword evidence="4" id="KW-0050">Antiport</keyword>
<dbReference type="Proteomes" id="UP000071641">
    <property type="component" value="Unassembled WGS sequence"/>
</dbReference>
<evidence type="ECO:0000256" key="1">
    <source>
        <dbReference type="ARBA" id="ARBA00004429"/>
    </source>
</evidence>
<evidence type="ECO:0000256" key="3">
    <source>
        <dbReference type="ARBA" id="ARBA00022448"/>
    </source>
</evidence>
<keyword evidence="6 12" id="KW-0812">Transmembrane</keyword>
<evidence type="ECO:0000256" key="5">
    <source>
        <dbReference type="ARBA" id="ARBA00022475"/>
    </source>
</evidence>
<keyword evidence="9 12" id="KW-0472">Membrane</keyword>
<dbReference type="GO" id="GO:0015297">
    <property type="term" value="F:antiporter activity"/>
    <property type="evidence" value="ECO:0007669"/>
    <property type="project" value="UniProtKB-KW"/>
</dbReference>
<evidence type="ECO:0000256" key="6">
    <source>
        <dbReference type="ARBA" id="ARBA00022692"/>
    </source>
</evidence>
<evidence type="ECO:0000256" key="7">
    <source>
        <dbReference type="ARBA" id="ARBA00022989"/>
    </source>
</evidence>
<dbReference type="EMBL" id="FIZX01000001">
    <property type="protein sequence ID" value="CZF79027.1"/>
    <property type="molecule type" value="Genomic_DNA"/>
</dbReference>
<feature type="transmembrane region" description="Helical" evidence="12">
    <location>
        <begin position="232"/>
        <end position="258"/>
    </location>
</feature>
<feature type="transmembrane region" description="Helical" evidence="12">
    <location>
        <begin position="7"/>
        <end position="27"/>
    </location>
</feature>
<feature type="transmembrane region" description="Helical" evidence="12">
    <location>
        <begin position="117"/>
        <end position="143"/>
    </location>
</feature>
<keyword evidence="5" id="KW-1003">Cell membrane</keyword>
<evidence type="ECO:0000256" key="12">
    <source>
        <dbReference type="SAM" id="Phobius"/>
    </source>
</evidence>
<evidence type="ECO:0000256" key="11">
    <source>
        <dbReference type="ARBA" id="ARBA00031636"/>
    </source>
</evidence>
<gene>
    <name evidence="13" type="primary">mdtK_1</name>
    <name evidence="13" type="ORF">GCE9029_01212</name>
</gene>
<dbReference type="Pfam" id="PF01554">
    <property type="entry name" value="MatE"/>
    <property type="match status" value="2"/>
</dbReference>
<evidence type="ECO:0000256" key="4">
    <source>
        <dbReference type="ARBA" id="ARBA00022449"/>
    </source>
</evidence>
<evidence type="ECO:0000313" key="13">
    <source>
        <dbReference type="EMBL" id="CZF79027.1"/>
    </source>
</evidence>
<feature type="transmembrane region" description="Helical" evidence="12">
    <location>
        <begin position="155"/>
        <end position="177"/>
    </location>
</feature>
<dbReference type="InterPro" id="IPR002528">
    <property type="entry name" value="MATE_fam"/>
</dbReference>
<feature type="transmembrane region" description="Helical" evidence="12">
    <location>
        <begin position="80"/>
        <end position="105"/>
    </location>
</feature>
<dbReference type="PANTHER" id="PTHR43298">
    <property type="entry name" value="MULTIDRUG RESISTANCE PROTEIN NORM-RELATED"/>
    <property type="match status" value="1"/>
</dbReference>
<dbReference type="GO" id="GO:0042910">
    <property type="term" value="F:xenobiotic transmembrane transporter activity"/>
    <property type="evidence" value="ECO:0007669"/>
    <property type="project" value="InterPro"/>
</dbReference>
<feature type="transmembrane region" description="Helical" evidence="12">
    <location>
        <begin position="278"/>
        <end position="297"/>
    </location>
</feature>
<dbReference type="InterPro" id="IPR048279">
    <property type="entry name" value="MdtK-like"/>
</dbReference>
<evidence type="ECO:0000313" key="14">
    <source>
        <dbReference type="Proteomes" id="UP000071641"/>
    </source>
</evidence>